<keyword evidence="5" id="KW-1185">Reference proteome</keyword>
<feature type="domain" description="Scytalone dehydratase-like" evidence="3">
    <location>
        <begin position="8"/>
        <end position="144"/>
    </location>
</feature>
<dbReference type="InterPro" id="IPR049884">
    <property type="entry name" value="Scytalone_dh"/>
</dbReference>
<proteinExistence type="inferred from homology"/>
<organism evidence="4 5">
    <name type="scientific">Dactylonectria estremocensis</name>
    <dbReference type="NCBI Taxonomy" id="1079267"/>
    <lineage>
        <taxon>Eukaryota</taxon>
        <taxon>Fungi</taxon>
        <taxon>Dikarya</taxon>
        <taxon>Ascomycota</taxon>
        <taxon>Pezizomycotina</taxon>
        <taxon>Sordariomycetes</taxon>
        <taxon>Hypocreomycetidae</taxon>
        <taxon>Hypocreales</taxon>
        <taxon>Nectriaceae</taxon>
        <taxon>Dactylonectria</taxon>
    </lineage>
</organism>
<evidence type="ECO:0000256" key="1">
    <source>
        <dbReference type="ARBA" id="ARBA00008584"/>
    </source>
</evidence>
<dbReference type="Gene3D" id="3.10.450.50">
    <property type="match status" value="1"/>
</dbReference>
<dbReference type="InterPro" id="IPR032710">
    <property type="entry name" value="NTF2-like_dom_sf"/>
</dbReference>
<keyword evidence="2" id="KW-0456">Lyase</keyword>
<dbReference type="Proteomes" id="UP000717696">
    <property type="component" value="Unassembled WGS sequence"/>
</dbReference>
<dbReference type="Pfam" id="PF02982">
    <property type="entry name" value="Scytalone_dh"/>
    <property type="match status" value="1"/>
</dbReference>
<comment type="caution">
    <text evidence="4">The sequence shown here is derived from an EMBL/GenBank/DDBJ whole genome shotgun (WGS) entry which is preliminary data.</text>
</comment>
<dbReference type="SUPFAM" id="SSF54427">
    <property type="entry name" value="NTF2-like"/>
    <property type="match status" value="1"/>
</dbReference>
<evidence type="ECO:0000313" key="4">
    <source>
        <dbReference type="EMBL" id="KAH7127815.1"/>
    </source>
</evidence>
<evidence type="ECO:0000256" key="2">
    <source>
        <dbReference type="ARBA" id="ARBA00023239"/>
    </source>
</evidence>
<evidence type="ECO:0000313" key="5">
    <source>
        <dbReference type="Proteomes" id="UP000717696"/>
    </source>
</evidence>
<dbReference type="AlphaFoldDB" id="A0A9P9DWK1"/>
<dbReference type="EMBL" id="JAGMUU010000022">
    <property type="protein sequence ID" value="KAH7127815.1"/>
    <property type="molecule type" value="Genomic_DNA"/>
</dbReference>
<protein>
    <recommendedName>
        <fullName evidence="3">Scytalone dehydratase-like domain-containing protein</fullName>
    </recommendedName>
</protein>
<accession>A0A9P9DWK1</accession>
<sequence>MVLPTDYSFADERAFREITFQWAIAWDKKEPATLESIAAPEIIVDLKELVPGGTVEAMTAKALAERTFATYHLGDPRLKTQHMLGAVTFKRISESEATGDWQCRTLHTRNFDDGTAKDWDSCGYMEFRYVLIDGGWKLGGTRPHSIVNSSGNPMQVIGPFIDKMLADHQP</sequence>
<evidence type="ECO:0000259" key="3">
    <source>
        <dbReference type="Pfam" id="PF02982"/>
    </source>
</evidence>
<comment type="similarity">
    <text evidence="1">Belongs to the scytalone dehydratase family.</text>
</comment>
<dbReference type="GO" id="GO:0016829">
    <property type="term" value="F:lyase activity"/>
    <property type="evidence" value="ECO:0007669"/>
    <property type="project" value="UniProtKB-KW"/>
</dbReference>
<reference evidence="4" key="1">
    <citation type="journal article" date="2021" name="Nat. Commun.">
        <title>Genetic determinants of endophytism in the Arabidopsis root mycobiome.</title>
        <authorList>
            <person name="Mesny F."/>
            <person name="Miyauchi S."/>
            <person name="Thiergart T."/>
            <person name="Pickel B."/>
            <person name="Atanasova L."/>
            <person name="Karlsson M."/>
            <person name="Huettel B."/>
            <person name="Barry K.W."/>
            <person name="Haridas S."/>
            <person name="Chen C."/>
            <person name="Bauer D."/>
            <person name="Andreopoulos W."/>
            <person name="Pangilinan J."/>
            <person name="LaButti K."/>
            <person name="Riley R."/>
            <person name="Lipzen A."/>
            <person name="Clum A."/>
            <person name="Drula E."/>
            <person name="Henrissat B."/>
            <person name="Kohler A."/>
            <person name="Grigoriev I.V."/>
            <person name="Martin F.M."/>
            <person name="Hacquard S."/>
        </authorList>
    </citation>
    <scope>NUCLEOTIDE SEQUENCE</scope>
    <source>
        <strain evidence="4">MPI-CAGE-AT-0021</strain>
    </source>
</reference>
<gene>
    <name evidence="4" type="ORF">B0J13DRAFT_141673</name>
</gene>
<name>A0A9P9DWK1_9HYPO</name>
<dbReference type="OrthoDB" id="5281072at2759"/>